<gene>
    <name evidence="2" type="ORF">CwatDRAFT_1665</name>
</gene>
<dbReference type="InterPro" id="IPR018650">
    <property type="entry name" value="STSV1_Orf64"/>
</dbReference>
<feature type="transmembrane region" description="Helical" evidence="1">
    <location>
        <begin position="343"/>
        <end position="360"/>
    </location>
</feature>
<feature type="transmembrane region" description="Helical" evidence="1">
    <location>
        <begin position="151"/>
        <end position="169"/>
    </location>
</feature>
<keyword evidence="3" id="KW-1185">Reference proteome</keyword>
<dbReference type="EMBL" id="AADV02000100">
    <property type="protein sequence ID" value="EAM48985.1"/>
    <property type="molecule type" value="Genomic_DNA"/>
</dbReference>
<accession>Q4BYK8</accession>
<feature type="transmembrane region" description="Helical" evidence="1">
    <location>
        <begin position="97"/>
        <end position="116"/>
    </location>
</feature>
<evidence type="ECO:0000313" key="2">
    <source>
        <dbReference type="EMBL" id="EAM48985.1"/>
    </source>
</evidence>
<reference evidence="2" key="2">
    <citation type="submission" date="2005-06" db="EMBL/GenBank/DDBJ databases">
        <title>Sequencing of the draft genome and assembly of Crocosphaera watsonii WH 8501.</title>
        <authorList>
            <consortium name="US DOE Joint Genome Institute (JGI-PGF)"/>
            <person name="Copeland A."/>
            <person name="Lucas S."/>
            <person name="Lapidus A."/>
            <person name="Barry K."/>
            <person name="Detter C."/>
            <person name="Glavina T."/>
            <person name="Hammon N."/>
            <person name="Israni S."/>
            <person name="Pitluck S."/>
            <person name="Richardson P."/>
        </authorList>
    </citation>
    <scope>NUCLEOTIDE SEQUENCE [LARGE SCALE GENOMIC DNA]</scope>
    <source>
        <strain evidence="2">WH 8501</strain>
    </source>
</reference>
<evidence type="ECO:0000256" key="1">
    <source>
        <dbReference type="SAM" id="Phobius"/>
    </source>
</evidence>
<dbReference type="Pfam" id="PF09852">
    <property type="entry name" value="DUF2079"/>
    <property type="match status" value="1"/>
</dbReference>
<feature type="transmembrane region" description="Helical" evidence="1">
    <location>
        <begin position="121"/>
        <end position="139"/>
    </location>
</feature>
<feature type="transmembrane region" description="Helical" evidence="1">
    <location>
        <begin position="42"/>
        <end position="64"/>
    </location>
</feature>
<feature type="transmembrane region" description="Helical" evidence="1">
    <location>
        <begin position="176"/>
        <end position="191"/>
    </location>
</feature>
<dbReference type="KEGG" id="cwa:CwatDRAFT_1665"/>
<reference evidence="2" key="3">
    <citation type="submission" date="2016-12" db="EMBL/GenBank/DDBJ databases">
        <title>Annotation of the draft genome assembly of Crocosphaera watsonii WH 8501.</title>
        <authorList>
            <consortium name="US DOE Joint Genome Institute (JGI-ORNL)"/>
            <person name="Larimer F."/>
            <person name="Land M."/>
        </authorList>
    </citation>
    <scope>NUCLEOTIDE SEQUENCE</scope>
    <source>
        <strain evidence="2">WH 8501</strain>
    </source>
</reference>
<dbReference type="Proteomes" id="UP000003922">
    <property type="component" value="Unassembled WGS sequence"/>
</dbReference>
<dbReference type="AlphaFoldDB" id="Q4BYK8"/>
<sequence>MSLHLDWFKSGTRYNQIYLYVETFHETSLLSFKVEMMKIPRLLWLIFGISSLVLFFCASLRHWLFQSNALDLGWFDQSLYLISQGKPPIVSFSEDHILGDHAAFIFYPLALFYIIYPNVHWLFLVQAVALSSAIIPLWLLAKQAGLKDNFSLTIVGVYLLYPLIFNVNLFDFHSEVIALPVIFWAVLAARAKKFVQFIIAIVLILSCKAVLSLTVAAMGVWLLFFEKRKKSGLISLFLGVFWFIITTQLIIPRFSGDEVAAVGRYSFLGDSVTEIITNLFLQPNIILSRVFTLANLEYIILLFIPVIWGLNIRCLTPLVAAIPFLALNILTDYQPQKDLVHQYSIAILPFLLLSVIATLVAQKGLIRNPRYIIIWSLIAFLALGKYGYFTSRYLEQIETTSAMREAVKLIPGEVKVLTSPQISPHLTHRTVIKLAIKDREPIDIEQFDYILLNTRYPGWENSEETVTNLFEKLKNNNNYKLKYEKDGVILWTNYRN</sequence>
<protein>
    <submittedName>
        <fullName evidence="2">Similar to membrane protein</fullName>
    </submittedName>
</protein>
<evidence type="ECO:0000313" key="3">
    <source>
        <dbReference type="Proteomes" id="UP000003922"/>
    </source>
</evidence>
<keyword evidence="1" id="KW-0472">Membrane</keyword>
<feature type="transmembrane region" description="Helical" evidence="1">
    <location>
        <begin position="232"/>
        <end position="251"/>
    </location>
</feature>
<proteinExistence type="predicted"/>
<keyword evidence="1" id="KW-1133">Transmembrane helix</keyword>
<keyword evidence="1" id="KW-0812">Transmembrane</keyword>
<organism evidence="2 3">
    <name type="scientific">Crocosphaera watsonii WH 8501</name>
    <dbReference type="NCBI Taxonomy" id="165597"/>
    <lineage>
        <taxon>Bacteria</taxon>
        <taxon>Bacillati</taxon>
        <taxon>Cyanobacteriota</taxon>
        <taxon>Cyanophyceae</taxon>
        <taxon>Oscillatoriophycideae</taxon>
        <taxon>Chroococcales</taxon>
        <taxon>Aphanothecaceae</taxon>
        <taxon>Crocosphaera</taxon>
    </lineage>
</organism>
<feature type="transmembrane region" description="Helical" evidence="1">
    <location>
        <begin position="197"/>
        <end position="225"/>
    </location>
</feature>
<name>Q4BYK8_CROWT</name>
<reference evidence="2" key="1">
    <citation type="submission" date="2004-02" db="EMBL/GenBank/DDBJ databases">
        <authorList>
            <consortium name="DOE Joint Genome Institute"/>
        </authorList>
    </citation>
    <scope>NUCLEOTIDE SEQUENCE [LARGE SCALE GENOMIC DNA]</scope>
    <source>
        <strain evidence="2">WH 8501</strain>
    </source>
</reference>
<feature type="transmembrane region" description="Helical" evidence="1">
    <location>
        <begin position="286"/>
        <end position="307"/>
    </location>
</feature>
<comment type="caution">
    <text evidence="2">The sequence shown here is derived from an EMBL/GenBank/DDBJ whole genome shotgun (WGS) entry which is preliminary data.</text>
</comment>
<feature type="transmembrane region" description="Helical" evidence="1">
    <location>
        <begin position="372"/>
        <end position="389"/>
    </location>
</feature>